<keyword evidence="7" id="KW-0010">Activator</keyword>
<sequence>MEQNILYSQYIFQKSYREGRNVYIRTVIAEDDFRVANIHENFLQRYEEIHVVGKALNAKETMEILKKEKPDLLLLDVYMPDKSGVDLLPEIRKEHPDIDIIVITASTDKDILNKALHYGVESFLIKPVKMERFSESIEQYLRKISVMEDKQEINQELVDIIYSRNTLSITEKEKEADLPKGIDEITLTKVRNVLDGSKEGLSAEQVSDQIGASRTTARRYLEYLISSKECKAEVVYGSIGRPQRKYFRP</sequence>
<dbReference type="InterPro" id="IPR051271">
    <property type="entry name" value="2C-system_Tx_regulators"/>
</dbReference>
<keyword evidence="3 9" id="KW-0597">Phosphoprotein</keyword>
<accession>A0A498DLN4</accession>
<feature type="domain" description="Response regulatory" evidence="10">
    <location>
        <begin position="25"/>
        <end position="141"/>
    </location>
</feature>
<keyword evidence="6" id="KW-0238">DNA-binding</keyword>
<dbReference type="Proteomes" id="UP000270219">
    <property type="component" value="Unassembled WGS sequence"/>
</dbReference>
<name>A0A498DLN4_9BACI</name>
<evidence type="ECO:0000256" key="5">
    <source>
        <dbReference type="ARBA" id="ARBA00023015"/>
    </source>
</evidence>
<dbReference type="SMART" id="SM00448">
    <property type="entry name" value="REC"/>
    <property type="match status" value="1"/>
</dbReference>
<dbReference type="GO" id="GO:0003677">
    <property type="term" value="F:DNA binding"/>
    <property type="evidence" value="ECO:0007669"/>
    <property type="project" value="UniProtKB-KW"/>
</dbReference>
<dbReference type="PANTHER" id="PTHR45526">
    <property type="entry name" value="TRANSCRIPTIONAL REGULATORY PROTEIN DPIA"/>
    <property type="match status" value="1"/>
</dbReference>
<proteinExistence type="predicted"/>
<dbReference type="PROSITE" id="PS50110">
    <property type="entry name" value="RESPONSE_REGULATORY"/>
    <property type="match status" value="1"/>
</dbReference>
<evidence type="ECO:0000256" key="9">
    <source>
        <dbReference type="PROSITE-ProRule" id="PRU00169"/>
    </source>
</evidence>
<dbReference type="InterPro" id="IPR001789">
    <property type="entry name" value="Sig_transdc_resp-reg_receiver"/>
</dbReference>
<dbReference type="InterPro" id="IPR024187">
    <property type="entry name" value="Sig_transdc_resp-reg_cit/mal"/>
</dbReference>
<evidence type="ECO:0000256" key="6">
    <source>
        <dbReference type="ARBA" id="ARBA00023125"/>
    </source>
</evidence>
<evidence type="ECO:0000259" key="10">
    <source>
        <dbReference type="PROSITE" id="PS50110"/>
    </source>
</evidence>
<organism evidence="11 12">
    <name type="scientific">Oceanobacillus piezotolerans</name>
    <dbReference type="NCBI Taxonomy" id="2448030"/>
    <lineage>
        <taxon>Bacteria</taxon>
        <taxon>Bacillati</taxon>
        <taxon>Bacillota</taxon>
        <taxon>Bacilli</taxon>
        <taxon>Bacillales</taxon>
        <taxon>Bacillaceae</taxon>
        <taxon>Oceanobacillus</taxon>
    </lineage>
</organism>
<evidence type="ECO:0000256" key="4">
    <source>
        <dbReference type="ARBA" id="ARBA00023012"/>
    </source>
</evidence>
<evidence type="ECO:0000313" key="12">
    <source>
        <dbReference type="Proteomes" id="UP000270219"/>
    </source>
</evidence>
<dbReference type="InterPro" id="IPR011006">
    <property type="entry name" value="CheY-like_superfamily"/>
</dbReference>
<evidence type="ECO:0000256" key="8">
    <source>
        <dbReference type="ARBA" id="ARBA00023163"/>
    </source>
</evidence>
<feature type="modified residue" description="4-aspartylphosphate" evidence="9">
    <location>
        <position position="76"/>
    </location>
</feature>
<dbReference type="GO" id="GO:0005737">
    <property type="term" value="C:cytoplasm"/>
    <property type="evidence" value="ECO:0007669"/>
    <property type="project" value="UniProtKB-SubCell"/>
</dbReference>
<evidence type="ECO:0000256" key="1">
    <source>
        <dbReference type="ARBA" id="ARBA00004496"/>
    </source>
</evidence>
<keyword evidence="5" id="KW-0805">Transcription regulation</keyword>
<dbReference type="PANTHER" id="PTHR45526:SF6">
    <property type="entry name" value="TRANSCRIPTIONAL REGULATORY PROTEIN CITT"/>
    <property type="match status" value="1"/>
</dbReference>
<evidence type="ECO:0000256" key="2">
    <source>
        <dbReference type="ARBA" id="ARBA00022490"/>
    </source>
</evidence>
<keyword evidence="2" id="KW-0963">Cytoplasm</keyword>
<dbReference type="InterPro" id="IPR048714">
    <property type="entry name" value="DpiA-like_HTH"/>
</dbReference>
<keyword evidence="4" id="KW-0902">Two-component regulatory system</keyword>
<keyword evidence="8" id="KW-0804">Transcription</keyword>
<dbReference type="PIRSF" id="PIRSF006171">
    <property type="entry name" value="RR_citrat_malat"/>
    <property type="match status" value="1"/>
</dbReference>
<evidence type="ECO:0000256" key="3">
    <source>
        <dbReference type="ARBA" id="ARBA00022553"/>
    </source>
</evidence>
<keyword evidence="12" id="KW-1185">Reference proteome</keyword>
<dbReference type="GO" id="GO:0003700">
    <property type="term" value="F:DNA-binding transcription factor activity"/>
    <property type="evidence" value="ECO:0007669"/>
    <property type="project" value="InterPro"/>
</dbReference>
<comment type="subcellular location">
    <subcellularLocation>
        <location evidence="1">Cytoplasm</location>
    </subcellularLocation>
</comment>
<protein>
    <submittedName>
        <fullName evidence="11">Response regulator</fullName>
    </submittedName>
</protein>
<gene>
    <name evidence="11" type="ORF">D8M04_13355</name>
</gene>
<dbReference type="AlphaFoldDB" id="A0A498DLN4"/>
<evidence type="ECO:0000256" key="7">
    <source>
        <dbReference type="ARBA" id="ARBA00023159"/>
    </source>
</evidence>
<dbReference type="Pfam" id="PF20714">
    <property type="entry name" value="HTH_64"/>
    <property type="match status" value="1"/>
</dbReference>
<dbReference type="Gene3D" id="3.40.50.2300">
    <property type="match status" value="1"/>
</dbReference>
<comment type="caution">
    <text evidence="11">The sequence shown here is derived from an EMBL/GenBank/DDBJ whole genome shotgun (WGS) entry which is preliminary data.</text>
</comment>
<dbReference type="OrthoDB" id="9759232at2"/>
<dbReference type="Pfam" id="PF00072">
    <property type="entry name" value="Response_reg"/>
    <property type="match status" value="1"/>
</dbReference>
<dbReference type="SUPFAM" id="SSF52172">
    <property type="entry name" value="CheY-like"/>
    <property type="match status" value="1"/>
</dbReference>
<evidence type="ECO:0000313" key="11">
    <source>
        <dbReference type="EMBL" id="RLL43889.1"/>
    </source>
</evidence>
<reference evidence="11 12" key="1">
    <citation type="submission" date="2018-10" db="EMBL/GenBank/DDBJ databases">
        <title>Oceanobacillus sp. YLB-02 draft genome.</title>
        <authorList>
            <person name="Yu L."/>
        </authorList>
    </citation>
    <scope>NUCLEOTIDE SEQUENCE [LARGE SCALE GENOMIC DNA]</scope>
    <source>
        <strain evidence="11 12">YLB-02</strain>
    </source>
</reference>
<dbReference type="EMBL" id="RCHR01000004">
    <property type="protein sequence ID" value="RLL43889.1"/>
    <property type="molecule type" value="Genomic_DNA"/>
</dbReference>
<dbReference type="GO" id="GO:0000156">
    <property type="term" value="F:phosphorelay response regulator activity"/>
    <property type="evidence" value="ECO:0007669"/>
    <property type="project" value="TreeGrafter"/>
</dbReference>